<protein>
    <recommendedName>
        <fullName evidence="4">Tocopherol cyclase</fullName>
    </recommendedName>
</protein>
<keyword evidence="3" id="KW-1185">Reference proteome</keyword>
<evidence type="ECO:0000256" key="1">
    <source>
        <dbReference type="SAM" id="MobiDB-lite"/>
    </source>
</evidence>
<name>A0A1C5HLS1_9ACTN</name>
<dbReference type="Proteomes" id="UP000198217">
    <property type="component" value="Chromosome I"/>
</dbReference>
<gene>
    <name evidence="2" type="ORF">GA0070609_1856</name>
</gene>
<reference evidence="2 3" key="1">
    <citation type="submission" date="2016-06" db="EMBL/GenBank/DDBJ databases">
        <authorList>
            <person name="Kjaerup R.B."/>
            <person name="Dalgaard T.S."/>
            <person name="Juul-Madsen H.R."/>
        </authorList>
    </citation>
    <scope>NUCLEOTIDE SEQUENCE [LARGE SCALE GENOMIC DNA]</scope>
    <source>
        <strain evidence="2 3">DSM 43904</strain>
    </source>
</reference>
<accession>A0A1C5HLS1</accession>
<feature type="region of interest" description="Disordered" evidence="1">
    <location>
        <begin position="1"/>
        <end position="20"/>
    </location>
</feature>
<dbReference type="SUPFAM" id="SSF159245">
    <property type="entry name" value="AttH-like"/>
    <property type="match status" value="1"/>
</dbReference>
<evidence type="ECO:0000313" key="3">
    <source>
        <dbReference type="Proteomes" id="UP000198217"/>
    </source>
</evidence>
<dbReference type="RefSeq" id="WP_088993424.1">
    <property type="nucleotide sequence ID" value="NZ_LT607750.1"/>
</dbReference>
<proteinExistence type="predicted"/>
<organism evidence="2 3">
    <name type="scientific">Micromonospora echinaurantiaca</name>
    <dbReference type="NCBI Taxonomy" id="47857"/>
    <lineage>
        <taxon>Bacteria</taxon>
        <taxon>Bacillati</taxon>
        <taxon>Actinomycetota</taxon>
        <taxon>Actinomycetes</taxon>
        <taxon>Micromonosporales</taxon>
        <taxon>Micromonosporaceae</taxon>
        <taxon>Micromonospora</taxon>
    </lineage>
</organism>
<dbReference type="AlphaFoldDB" id="A0A1C5HLS1"/>
<dbReference type="EMBL" id="LT607750">
    <property type="protein sequence ID" value="SCG46970.1"/>
    <property type="molecule type" value="Genomic_DNA"/>
</dbReference>
<evidence type="ECO:0008006" key="4">
    <source>
        <dbReference type="Google" id="ProtNLM"/>
    </source>
</evidence>
<evidence type="ECO:0000313" key="2">
    <source>
        <dbReference type="EMBL" id="SCG46970.1"/>
    </source>
</evidence>
<sequence length="324" mass="36200">MSSTSTGEQALPDEAFGPPPADPPAYWQESCYFVAHRPDHPGDVLILNLTSQPTRDGFDCLQLSRIDGRLRFARFTRRYGGDPRTTAVGPARVDVLAPYRRIRLAVAEGEAPVGFDLTWTARTRPYLLPRGSMSVGDRLVWDQRHLFQSGWFDGWYSVDGEHRPVRRWWGQRDHSWGVRDHARVPLWMWLAVQLGDGMLGVWCWERPDGGRAYCAGCWAPAGDREPVPVTGFRHRLHWTGADGRPVGYGRAGAAVHGLAGRVDFDLADGRRIGVTGSGEWNARYGRRGGGQHHLAVVTDDGRRGTAIYEITGSDHHHFFPGGER</sequence>